<proteinExistence type="predicted"/>
<feature type="transmembrane region" description="Helical" evidence="7">
    <location>
        <begin position="200"/>
        <end position="220"/>
    </location>
</feature>
<dbReference type="Gene3D" id="1.20.1720.10">
    <property type="entry name" value="Multidrug resistance protein D"/>
    <property type="match status" value="1"/>
</dbReference>
<evidence type="ECO:0000313" key="9">
    <source>
        <dbReference type="EMBL" id="UGS35458.1"/>
    </source>
</evidence>
<protein>
    <submittedName>
        <fullName evidence="9">Multidrug resistance protein MdtD</fullName>
    </submittedName>
</protein>
<sequence length="512" mass="53725">MRLPITDDNRRWWTLAAMCFALFMVMLDNTVVNVALPAIQRDLHMSISGLEWTINAYTLVLAVLLVTGGRLGDLFGRKRMFLFGVVVFALASAMIGFAQSEAWLVGFRAVQGIGAAFMMPGTLSIITHSFPAEERGKAIGTWAGVSALALAIGPVLGGFLVEHVSWQSIFFINLPVAAFAIVLTLIAANESRDEGVARTIDVPGVAAITIGLGALVFALVEGNQWGWGSARILALFATAVIGLVGFVIIERRSRAPMVDFTFFRSREFFGANAVAFIVTFGMFAMFFFLALYMQNVRDYTALQAGVRFLPTTLLIIVTAPLAGRLSDRIGSKLPMVAGLLIVSGSLFWQSFLTTSSGYGFLVVPFMMMGVGMGLVMSPMSTAAMNAVPVTKAGVASGILSMTRMVGGTFGVAALGALITALGRDRLGHLLPQAGSGQLDKLADALGAGAAPAGAPSSAMDDAFVHALQGGMRLGAAVVLVGAFVAAATISSRRRVPANAGQGVDAAQTELAA</sequence>
<dbReference type="GO" id="GO:0022857">
    <property type="term" value="F:transmembrane transporter activity"/>
    <property type="evidence" value="ECO:0007669"/>
    <property type="project" value="InterPro"/>
</dbReference>
<feature type="transmembrane region" description="Helical" evidence="7">
    <location>
        <begin position="52"/>
        <end position="69"/>
    </location>
</feature>
<reference evidence="9" key="1">
    <citation type="journal article" date="2022" name="Int. J. Syst. Evol. Microbiol.">
        <title>Pseudomonas aegrilactucae sp. nov. and Pseudomonas morbosilactucae sp. nov., pathogens causing bacterial rot of lettuce in Japan.</title>
        <authorList>
            <person name="Sawada H."/>
            <person name="Fujikawa T."/>
            <person name="Satou M."/>
        </authorList>
    </citation>
    <scope>NUCLEOTIDE SEQUENCE</scope>
    <source>
        <strain evidence="9">0166_1</strain>
    </source>
</reference>
<evidence type="ECO:0000259" key="8">
    <source>
        <dbReference type="PROSITE" id="PS50850"/>
    </source>
</evidence>
<feature type="transmembrane region" description="Helical" evidence="7">
    <location>
        <begin position="166"/>
        <end position="188"/>
    </location>
</feature>
<evidence type="ECO:0000256" key="4">
    <source>
        <dbReference type="ARBA" id="ARBA00022692"/>
    </source>
</evidence>
<gene>
    <name evidence="9" type="primary">mdtD_1</name>
    <name evidence="9" type="ORF">DSM104329_01846</name>
</gene>
<organism evidence="9 10">
    <name type="scientific">Capillimicrobium parvum</name>
    <dbReference type="NCBI Taxonomy" id="2884022"/>
    <lineage>
        <taxon>Bacteria</taxon>
        <taxon>Bacillati</taxon>
        <taxon>Actinomycetota</taxon>
        <taxon>Thermoleophilia</taxon>
        <taxon>Solirubrobacterales</taxon>
        <taxon>Capillimicrobiaceae</taxon>
        <taxon>Capillimicrobium</taxon>
    </lineage>
</organism>
<evidence type="ECO:0000313" key="10">
    <source>
        <dbReference type="Proteomes" id="UP001162834"/>
    </source>
</evidence>
<feature type="transmembrane region" description="Helical" evidence="7">
    <location>
        <begin position="269"/>
        <end position="292"/>
    </location>
</feature>
<dbReference type="KEGG" id="sbae:DSM104329_01846"/>
<dbReference type="EMBL" id="CP087164">
    <property type="protein sequence ID" value="UGS35458.1"/>
    <property type="molecule type" value="Genomic_DNA"/>
</dbReference>
<keyword evidence="3" id="KW-1003">Cell membrane</keyword>
<accession>A0A9E7C0J2</accession>
<feature type="domain" description="Major facilitator superfamily (MFS) profile" evidence="8">
    <location>
        <begin position="14"/>
        <end position="493"/>
    </location>
</feature>
<dbReference type="PANTHER" id="PTHR42718">
    <property type="entry name" value="MAJOR FACILITATOR SUPERFAMILY MULTIDRUG TRANSPORTER MFSC"/>
    <property type="match status" value="1"/>
</dbReference>
<dbReference type="AlphaFoldDB" id="A0A9E7C0J2"/>
<dbReference type="SUPFAM" id="SSF103473">
    <property type="entry name" value="MFS general substrate transporter"/>
    <property type="match status" value="2"/>
</dbReference>
<dbReference type="Pfam" id="PF07690">
    <property type="entry name" value="MFS_1"/>
    <property type="match status" value="1"/>
</dbReference>
<keyword evidence="4 7" id="KW-0812">Transmembrane</keyword>
<dbReference type="PRINTS" id="PR01036">
    <property type="entry name" value="TCRTETB"/>
</dbReference>
<feature type="transmembrane region" description="Helical" evidence="7">
    <location>
        <begin position="398"/>
        <end position="421"/>
    </location>
</feature>
<dbReference type="InterPro" id="IPR004638">
    <property type="entry name" value="EmrB-like"/>
</dbReference>
<feature type="transmembrane region" description="Helical" evidence="7">
    <location>
        <begin position="138"/>
        <end position="160"/>
    </location>
</feature>
<dbReference type="InterPro" id="IPR020846">
    <property type="entry name" value="MFS_dom"/>
</dbReference>
<dbReference type="CDD" id="cd17321">
    <property type="entry name" value="MFS_MMR_MDR_like"/>
    <property type="match status" value="1"/>
</dbReference>
<feature type="transmembrane region" description="Helical" evidence="7">
    <location>
        <begin position="81"/>
        <end position="99"/>
    </location>
</feature>
<evidence type="ECO:0000256" key="7">
    <source>
        <dbReference type="SAM" id="Phobius"/>
    </source>
</evidence>
<dbReference type="Gene3D" id="1.20.1250.20">
    <property type="entry name" value="MFS general substrate transporter like domains"/>
    <property type="match status" value="1"/>
</dbReference>
<evidence type="ECO:0000256" key="5">
    <source>
        <dbReference type="ARBA" id="ARBA00022989"/>
    </source>
</evidence>
<keyword evidence="5 7" id="KW-1133">Transmembrane helix</keyword>
<keyword evidence="2" id="KW-0813">Transport</keyword>
<feature type="transmembrane region" description="Helical" evidence="7">
    <location>
        <begin position="12"/>
        <end position="32"/>
    </location>
</feature>
<feature type="transmembrane region" description="Helical" evidence="7">
    <location>
        <begin position="105"/>
        <end position="126"/>
    </location>
</feature>
<evidence type="ECO:0000256" key="3">
    <source>
        <dbReference type="ARBA" id="ARBA00022475"/>
    </source>
</evidence>
<feature type="transmembrane region" description="Helical" evidence="7">
    <location>
        <begin position="333"/>
        <end position="351"/>
    </location>
</feature>
<comment type="subcellular location">
    <subcellularLocation>
        <location evidence="1">Cell membrane</location>
        <topology evidence="1">Multi-pass membrane protein</topology>
    </subcellularLocation>
</comment>
<dbReference type="InterPro" id="IPR011701">
    <property type="entry name" value="MFS"/>
</dbReference>
<name>A0A9E7C0J2_9ACTN</name>
<feature type="transmembrane region" description="Helical" evidence="7">
    <location>
        <begin position="357"/>
        <end position="377"/>
    </location>
</feature>
<dbReference type="InterPro" id="IPR036259">
    <property type="entry name" value="MFS_trans_sf"/>
</dbReference>
<feature type="transmembrane region" description="Helical" evidence="7">
    <location>
        <begin position="232"/>
        <end position="249"/>
    </location>
</feature>
<feature type="transmembrane region" description="Helical" evidence="7">
    <location>
        <begin position="469"/>
        <end position="489"/>
    </location>
</feature>
<evidence type="ECO:0000256" key="6">
    <source>
        <dbReference type="ARBA" id="ARBA00023136"/>
    </source>
</evidence>
<dbReference type="GO" id="GO:0005886">
    <property type="term" value="C:plasma membrane"/>
    <property type="evidence" value="ECO:0007669"/>
    <property type="project" value="UniProtKB-SubCell"/>
</dbReference>
<dbReference type="PROSITE" id="PS50850">
    <property type="entry name" value="MFS"/>
    <property type="match status" value="1"/>
</dbReference>
<feature type="transmembrane region" description="Helical" evidence="7">
    <location>
        <begin position="304"/>
        <end position="321"/>
    </location>
</feature>
<dbReference type="PANTHER" id="PTHR42718:SF42">
    <property type="entry name" value="EXPORT PROTEIN"/>
    <property type="match status" value="1"/>
</dbReference>
<dbReference type="RefSeq" id="WP_259315144.1">
    <property type="nucleotide sequence ID" value="NZ_CP087164.1"/>
</dbReference>
<dbReference type="NCBIfam" id="TIGR00711">
    <property type="entry name" value="efflux_EmrB"/>
    <property type="match status" value="1"/>
</dbReference>
<evidence type="ECO:0000256" key="2">
    <source>
        <dbReference type="ARBA" id="ARBA00022448"/>
    </source>
</evidence>
<dbReference type="Proteomes" id="UP001162834">
    <property type="component" value="Chromosome"/>
</dbReference>
<keyword evidence="10" id="KW-1185">Reference proteome</keyword>
<evidence type="ECO:0000256" key="1">
    <source>
        <dbReference type="ARBA" id="ARBA00004651"/>
    </source>
</evidence>
<keyword evidence="6 7" id="KW-0472">Membrane</keyword>